<proteinExistence type="inferred from homology"/>
<keyword evidence="2" id="KW-0521">NADP</keyword>
<dbReference type="SUPFAM" id="SSF48179">
    <property type="entry name" value="6-phosphogluconate dehydrogenase C-terminal domain-like"/>
    <property type="match status" value="1"/>
</dbReference>
<dbReference type="HAMAP" id="MF_01925">
    <property type="entry name" value="P5C_reductase"/>
    <property type="match status" value="1"/>
</dbReference>
<evidence type="ECO:0000259" key="5">
    <source>
        <dbReference type="Pfam" id="PF14748"/>
    </source>
</evidence>
<reference evidence="7 9" key="2">
    <citation type="submission" date="2023-09" db="EMBL/GenBank/DDBJ databases">
        <title>Complete-Gapless Cercospora beticola genome.</title>
        <authorList>
            <person name="Wyatt N.A."/>
            <person name="Spanner R.E."/>
            <person name="Bolton M.D."/>
        </authorList>
    </citation>
    <scope>NUCLEOTIDE SEQUENCE [LARGE SCALE GENOMIC DNA]</scope>
    <source>
        <strain evidence="7">Cb09-40</strain>
    </source>
</reference>
<evidence type="ECO:0000256" key="2">
    <source>
        <dbReference type="ARBA" id="ARBA00022857"/>
    </source>
</evidence>
<dbReference type="Pfam" id="PF14748">
    <property type="entry name" value="P5CR_dimer"/>
    <property type="match status" value="1"/>
</dbReference>
<dbReference type="PANTHER" id="PTHR11645">
    <property type="entry name" value="PYRROLINE-5-CARBOXYLATE REDUCTASE"/>
    <property type="match status" value="1"/>
</dbReference>
<dbReference type="InterPro" id="IPR028939">
    <property type="entry name" value="P5C_Rdtase_cat_N"/>
</dbReference>
<dbReference type="SUPFAM" id="SSF51735">
    <property type="entry name" value="NAD(P)-binding Rossmann-fold domains"/>
    <property type="match status" value="1"/>
</dbReference>
<dbReference type="GO" id="GO:0004735">
    <property type="term" value="F:pyrroline-5-carboxylate reductase activity"/>
    <property type="evidence" value="ECO:0007669"/>
    <property type="project" value="InterPro"/>
</dbReference>
<evidence type="ECO:0000259" key="4">
    <source>
        <dbReference type="Pfam" id="PF03807"/>
    </source>
</evidence>
<dbReference type="Pfam" id="PF03807">
    <property type="entry name" value="F420_oxidored"/>
    <property type="match status" value="1"/>
</dbReference>
<protein>
    <submittedName>
        <fullName evidence="6">Pyrroline-5-carboxylate reductase</fullName>
    </submittedName>
</protein>
<dbReference type="EMBL" id="CP134189">
    <property type="protein sequence ID" value="WPB04792.1"/>
    <property type="molecule type" value="Genomic_DNA"/>
</dbReference>
<evidence type="ECO:0000313" key="7">
    <source>
        <dbReference type="EMBL" id="WPB04792.1"/>
    </source>
</evidence>
<dbReference type="InterPro" id="IPR008927">
    <property type="entry name" value="6-PGluconate_DH-like_C_sf"/>
</dbReference>
<feature type="domain" description="Pyrroline-5-carboxylate reductase catalytic N-terminal" evidence="4">
    <location>
        <begin position="42"/>
        <end position="153"/>
    </location>
</feature>
<dbReference type="InterPro" id="IPR029036">
    <property type="entry name" value="P5CR_dimer"/>
</dbReference>
<keyword evidence="3" id="KW-0560">Oxidoreductase</keyword>
<dbReference type="PANTHER" id="PTHR11645:SF0">
    <property type="entry name" value="PYRROLINE-5-CARBOXYLATE REDUCTASE 3"/>
    <property type="match status" value="1"/>
</dbReference>
<dbReference type="GO" id="GO:0055129">
    <property type="term" value="P:L-proline biosynthetic process"/>
    <property type="evidence" value="ECO:0007669"/>
    <property type="project" value="TreeGrafter"/>
</dbReference>
<evidence type="ECO:0000256" key="3">
    <source>
        <dbReference type="ARBA" id="ARBA00023002"/>
    </source>
</evidence>
<dbReference type="Proteomes" id="UP000230605">
    <property type="component" value="Chromosome 6"/>
</dbReference>
<dbReference type="InterPro" id="IPR036291">
    <property type="entry name" value="NAD(P)-bd_dom_sf"/>
</dbReference>
<sequence length="328" mass="35173">MSGDLAPDWILKAALATQDTAHKSFVRMKPELRTQDEGLTMTVLGCGTMGTALLKGLLTSLETKPQTSDDGPHQIPTKFNACVRSSTGAKRVHAALEKFDANVQVFEDDNVTAVKEADMVLLACKSRVSKEILSEDSMREALEGKLLISIVAGIPRKQLLNVLSNHDEKRRNNFIVVRAAPNLAVAVGESMTAIARPGSELDEEKRELVDWIFNCVGKIVYLEEDQMPNATALCSSGPAICALIAESLAAGAIRSGVHREEAHAMVTQVLRGTVSLLENGEHPAALKEKASASVRTAAGIDVLEESALRATISKALSHAAPSTASERW</sequence>
<keyword evidence="9" id="KW-1185">Reference proteome</keyword>
<dbReference type="Gene3D" id="3.40.50.720">
    <property type="entry name" value="NAD(P)-binding Rossmann-like Domain"/>
    <property type="match status" value="1"/>
</dbReference>
<dbReference type="Proteomes" id="UP001302367">
    <property type="component" value="Chromosome 6"/>
</dbReference>
<evidence type="ECO:0000256" key="1">
    <source>
        <dbReference type="ARBA" id="ARBA00005525"/>
    </source>
</evidence>
<name>A0A2G5HQJ2_CERBT</name>
<feature type="domain" description="Pyrroline-5-carboxylate reductase dimerisation" evidence="5">
    <location>
        <begin position="224"/>
        <end position="320"/>
    </location>
</feature>
<organism evidence="6 8">
    <name type="scientific">Cercospora beticola</name>
    <name type="common">Sugarbeet leaf spot fungus</name>
    <dbReference type="NCBI Taxonomy" id="122368"/>
    <lineage>
        <taxon>Eukaryota</taxon>
        <taxon>Fungi</taxon>
        <taxon>Dikarya</taxon>
        <taxon>Ascomycota</taxon>
        <taxon>Pezizomycotina</taxon>
        <taxon>Dothideomycetes</taxon>
        <taxon>Dothideomycetidae</taxon>
        <taxon>Mycosphaerellales</taxon>
        <taxon>Mycosphaerellaceae</taxon>
        <taxon>Cercospora</taxon>
    </lineage>
</organism>
<evidence type="ECO:0000313" key="6">
    <source>
        <dbReference type="EMBL" id="PIA94804.1"/>
    </source>
</evidence>
<reference evidence="6 8" key="1">
    <citation type="submission" date="2015-10" db="EMBL/GenBank/DDBJ databases">
        <title>The cercosporin biosynthetic gene cluster was horizontally transferred to several fungal lineages and shown to be expanded in Cercospora beticola based on microsynteny with recipient genomes.</title>
        <authorList>
            <person name="De Jonge R."/>
            <person name="Ebert M.K."/>
            <person name="Suttle J.C."/>
            <person name="Jurick Ii W.M."/>
            <person name="Secor G.A."/>
            <person name="Thomma B.P."/>
            <person name="Van De Peer Y."/>
            <person name="Bolton M.D."/>
        </authorList>
    </citation>
    <scope>NUCLEOTIDE SEQUENCE [LARGE SCALE GENOMIC DNA]</scope>
    <source>
        <strain evidence="6 8">09-40</strain>
    </source>
</reference>
<gene>
    <name evidence="6" type="ORF">CB0940_08224</name>
    <name evidence="7" type="ORF">RHO25_009439</name>
</gene>
<evidence type="ECO:0000313" key="8">
    <source>
        <dbReference type="Proteomes" id="UP000230605"/>
    </source>
</evidence>
<dbReference type="AlphaFoldDB" id="A0A2G5HQJ2"/>
<comment type="similarity">
    <text evidence="1">Belongs to the pyrroline-5-carboxylate reductase family.</text>
</comment>
<dbReference type="EMBL" id="LKMD01000104">
    <property type="protein sequence ID" value="PIA94804.1"/>
    <property type="molecule type" value="Genomic_DNA"/>
</dbReference>
<dbReference type="Gene3D" id="1.10.3730.10">
    <property type="entry name" value="ProC C-terminal domain-like"/>
    <property type="match status" value="1"/>
</dbReference>
<evidence type="ECO:0000313" key="9">
    <source>
        <dbReference type="Proteomes" id="UP001302367"/>
    </source>
</evidence>
<dbReference type="InterPro" id="IPR000304">
    <property type="entry name" value="Pyrroline-COOH_reductase"/>
</dbReference>
<accession>A0A2G5HQJ2</accession>
<dbReference type="OrthoDB" id="10263291at2759"/>